<evidence type="ECO:0000313" key="10">
    <source>
        <dbReference type="Proteomes" id="UP000195814"/>
    </source>
</evidence>
<evidence type="ECO:0000256" key="5">
    <source>
        <dbReference type="SAM" id="Phobius"/>
    </source>
</evidence>
<dbReference type="InterPro" id="IPR020846">
    <property type="entry name" value="MFS_dom"/>
</dbReference>
<evidence type="ECO:0000313" key="8">
    <source>
        <dbReference type="EMBL" id="ARU98354.1"/>
    </source>
</evidence>
<dbReference type="KEGG" id="tci:A7K98_11340"/>
<feature type="transmembrane region" description="Helical" evidence="5">
    <location>
        <begin position="52"/>
        <end position="75"/>
    </location>
</feature>
<feature type="transmembrane region" description="Helical" evidence="5">
    <location>
        <begin position="87"/>
        <end position="106"/>
    </location>
</feature>
<dbReference type="EMBL" id="CP015581">
    <property type="protein sequence ID" value="ARU98354.1"/>
    <property type="molecule type" value="Genomic_DNA"/>
</dbReference>
<evidence type="ECO:0000259" key="6">
    <source>
        <dbReference type="PROSITE" id="PS50850"/>
    </source>
</evidence>
<keyword evidence="3 5" id="KW-1133">Transmembrane helix</keyword>
<evidence type="ECO:0000256" key="4">
    <source>
        <dbReference type="ARBA" id="ARBA00023136"/>
    </source>
</evidence>
<dbReference type="SUPFAM" id="SSF103473">
    <property type="entry name" value="MFS general substrate transporter"/>
    <property type="match status" value="1"/>
</dbReference>
<keyword evidence="9" id="KW-1185">Reference proteome</keyword>
<evidence type="ECO:0000313" key="7">
    <source>
        <dbReference type="EMBL" id="ARU94314.1"/>
    </source>
</evidence>
<feature type="transmembrane region" description="Helical" evidence="5">
    <location>
        <begin position="274"/>
        <end position="299"/>
    </location>
</feature>
<dbReference type="AlphaFoldDB" id="A0A1Y0L8E8"/>
<evidence type="ECO:0000256" key="1">
    <source>
        <dbReference type="ARBA" id="ARBA00004141"/>
    </source>
</evidence>
<dbReference type="GO" id="GO:0022857">
    <property type="term" value="F:transmembrane transporter activity"/>
    <property type="evidence" value="ECO:0007669"/>
    <property type="project" value="InterPro"/>
</dbReference>
<feature type="transmembrane region" description="Helical" evidence="5">
    <location>
        <begin position="408"/>
        <end position="429"/>
    </location>
</feature>
<keyword evidence="4 5" id="KW-0472">Membrane</keyword>
<comment type="subcellular location">
    <subcellularLocation>
        <location evidence="1">Membrane</location>
        <topology evidence="1">Multi-pass membrane protein</topology>
    </subcellularLocation>
</comment>
<dbReference type="RefSeq" id="WP_157665929.1">
    <property type="nucleotide sequence ID" value="NZ_CP015579.1"/>
</dbReference>
<feature type="transmembrane region" description="Helical" evidence="5">
    <location>
        <begin position="371"/>
        <end position="396"/>
    </location>
</feature>
<feature type="transmembrane region" description="Helical" evidence="5">
    <location>
        <begin position="435"/>
        <end position="457"/>
    </location>
</feature>
<dbReference type="OrthoDB" id="5291895at2"/>
<feature type="transmembrane region" description="Helical" evidence="5">
    <location>
        <begin position="139"/>
        <end position="158"/>
    </location>
</feature>
<dbReference type="EMBL" id="CP015579">
    <property type="protein sequence ID" value="ARU94314.1"/>
    <property type="molecule type" value="Genomic_DNA"/>
</dbReference>
<feature type="transmembrane region" description="Helical" evidence="5">
    <location>
        <begin position="311"/>
        <end position="336"/>
    </location>
</feature>
<accession>A0A1Y0L8E8</accession>
<dbReference type="GO" id="GO:0016020">
    <property type="term" value="C:membrane"/>
    <property type="evidence" value="ECO:0007669"/>
    <property type="project" value="UniProtKB-SubCell"/>
</dbReference>
<proteinExistence type="predicted"/>
<dbReference type="Proteomes" id="UP000195729">
    <property type="component" value="Chromosome"/>
</dbReference>
<feature type="transmembrane region" description="Helical" evidence="5">
    <location>
        <begin position="206"/>
        <end position="225"/>
    </location>
</feature>
<gene>
    <name evidence="7" type="ORF">A7K98_11340</name>
    <name evidence="8" type="ORF">A7K99_11340</name>
</gene>
<feature type="transmembrane region" description="Helical" evidence="5">
    <location>
        <begin position="348"/>
        <end position="365"/>
    </location>
</feature>
<dbReference type="Gene3D" id="1.20.1250.20">
    <property type="entry name" value="MFS general substrate transporter like domains"/>
    <property type="match status" value="1"/>
</dbReference>
<feature type="transmembrane region" description="Helical" evidence="5">
    <location>
        <begin position="112"/>
        <end position="132"/>
    </location>
</feature>
<name>A0A1Y0L8E8_TATCI</name>
<dbReference type="PANTHER" id="PTHR42718:SF35">
    <property type="entry name" value="BLL0718 PROTEIN"/>
    <property type="match status" value="1"/>
</dbReference>
<dbReference type="Pfam" id="PF07690">
    <property type="entry name" value="MFS_1"/>
    <property type="match status" value="1"/>
</dbReference>
<feature type="domain" description="Major facilitator superfamily (MFS) profile" evidence="6">
    <location>
        <begin position="21"/>
        <end position="462"/>
    </location>
</feature>
<protein>
    <recommendedName>
        <fullName evidence="6">Major facilitator superfamily (MFS) profile domain-containing protein</fullName>
    </recommendedName>
</protein>
<evidence type="ECO:0000256" key="2">
    <source>
        <dbReference type="ARBA" id="ARBA00022692"/>
    </source>
</evidence>
<dbReference type="PROSITE" id="PS50850">
    <property type="entry name" value="MFS"/>
    <property type="match status" value="1"/>
</dbReference>
<feature type="transmembrane region" description="Helical" evidence="5">
    <location>
        <begin position="21"/>
        <end position="40"/>
    </location>
</feature>
<dbReference type="InterPro" id="IPR036259">
    <property type="entry name" value="MFS_trans_sf"/>
</dbReference>
<keyword evidence="2 5" id="KW-0812">Transmembrane</keyword>
<reference evidence="9 10" key="1">
    <citation type="submission" date="2016-05" db="EMBL/GenBank/DDBJ databases">
        <title>Complete genome sequence of two 2,5-diketo-D-glunonic acid producing strain Tatumella citrea.</title>
        <authorList>
            <person name="Duan C."/>
            <person name="Yang J."/>
            <person name="Yang S."/>
        </authorList>
    </citation>
    <scope>NUCLEOTIDE SEQUENCE [LARGE SCALE GENOMIC DNA]</scope>
    <source>
        <strain evidence="8 9">ATCC 39140</strain>
        <strain evidence="7 10">DSM 13699</strain>
    </source>
</reference>
<feature type="transmembrane region" description="Helical" evidence="5">
    <location>
        <begin position="231"/>
        <end position="253"/>
    </location>
</feature>
<sequence length="462" mass="48439">MNSVAVSPDSGGLEGKSAAMLVAALMLAILAFQLNCSMISPALPEMAAQIHVSLADISQVSSLFFLSGSICGVVLSRFSDFFGRRRMLIVVMLLCSAGTLLSAVTHDYYTMLLGRVLQGASSATFQLSYLLLHQKINRRLFGTAIGVITAVNGGVGGVDGYIGGLLSDNYGYQSIFIITLAVCVLALLAVITLLPKDIPGDTRGSMDWWGAAVLSVSIVFINMYLNKGSSVGWFSASALLYLVLFVAAILVFGAIEKRRKTPLVPIDHFFTRHFWPVITTTILILAGVFSVIGFAIILISQDTHAGLGMSAAMSSLLFLTPPALMGFVSAPPAGWLAGKIGWIKTFRTGLVLCLILMVIITLNPVNKPVLIVGLALLGITYYGVVLSCISGLSVLLSPKEAPSSLTAVNGASFGLGAGLGIGLIAAHIGSGTLQGFTHGLMISTGLTALAVISGFMLKMRDA</sequence>
<dbReference type="InterPro" id="IPR011701">
    <property type="entry name" value="MFS"/>
</dbReference>
<dbReference type="PANTHER" id="PTHR42718">
    <property type="entry name" value="MAJOR FACILITATOR SUPERFAMILY MULTIDRUG TRANSPORTER MFSC"/>
    <property type="match status" value="1"/>
</dbReference>
<evidence type="ECO:0000313" key="9">
    <source>
        <dbReference type="Proteomes" id="UP000195729"/>
    </source>
</evidence>
<dbReference type="Gene3D" id="1.20.1720.10">
    <property type="entry name" value="Multidrug resistance protein D"/>
    <property type="match status" value="1"/>
</dbReference>
<evidence type="ECO:0000256" key="3">
    <source>
        <dbReference type="ARBA" id="ARBA00022989"/>
    </source>
</evidence>
<organism evidence="7 10">
    <name type="scientific">Tatumella citrea</name>
    <name type="common">Pantoea citrea</name>
    <dbReference type="NCBI Taxonomy" id="53336"/>
    <lineage>
        <taxon>Bacteria</taxon>
        <taxon>Pseudomonadati</taxon>
        <taxon>Pseudomonadota</taxon>
        <taxon>Gammaproteobacteria</taxon>
        <taxon>Enterobacterales</taxon>
        <taxon>Erwiniaceae</taxon>
        <taxon>Tatumella</taxon>
    </lineage>
</organism>
<feature type="transmembrane region" description="Helical" evidence="5">
    <location>
        <begin position="170"/>
        <end position="194"/>
    </location>
</feature>
<dbReference type="Proteomes" id="UP000195814">
    <property type="component" value="Chromosome"/>
</dbReference>